<feature type="region of interest" description="Disordered" evidence="1">
    <location>
        <begin position="1"/>
        <end position="55"/>
    </location>
</feature>
<evidence type="ECO:0000256" key="1">
    <source>
        <dbReference type="SAM" id="MobiDB-lite"/>
    </source>
</evidence>
<feature type="region of interest" description="Disordered" evidence="1">
    <location>
        <begin position="69"/>
        <end position="145"/>
    </location>
</feature>
<feature type="region of interest" description="Disordered" evidence="1">
    <location>
        <begin position="316"/>
        <end position="350"/>
    </location>
</feature>
<reference evidence="2 3" key="1">
    <citation type="journal article" date="2024" name="Commun. Biol.">
        <title>Comparative genomic analysis of thermophilic fungi reveals convergent evolutionary adaptations and gene losses.</title>
        <authorList>
            <person name="Steindorff A.S."/>
            <person name="Aguilar-Pontes M.V."/>
            <person name="Robinson A.J."/>
            <person name="Andreopoulos B."/>
            <person name="LaButti K."/>
            <person name="Kuo A."/>
            <person name="Mondo S."/>
            <person name="Riley R."/>
            <person name="Otillar R."/>
            <person name="Haridas S."/>
            <person name="Lipzen A."/>
            <person name="Grimwood J."/>
            <person name="Schmutz J."/>
            <person name="Clum A."/>
            <person name="Reid I.D."/>
            <person name="Moisan M.C."/>
            <person name="Butler G."/>
            <person name="Nguyen T.T.M."/>
            <person name="Dewar K."/>
            <person name="Conant G."/>
            <person name="Drula E."/>
            <person name="Henrissat B."/>
            <person name="Hansel C."/>
            <person name="Singer S."/>
            <person name="Hutchinson M.I."/>
            <person name="de Vries R.P."/>
            <person name="Natvig D.O."/>
            <person name="Powell A.J."/>
            <person name="Tsang A."/>
            <person name="Grigoriev I.V."/>
        </authorList>
    </citation>
    <scope>NUCLEOTIDE SEQUENCE [LARGE SCALE GENOMIC DNA]</scope>
    <source>
        <strain evidence="2 3">CBS 494.80</strain>
    </source>
</reference>
<feature type="compositionally biased region" description="Polar residues" evidence="1">
    <location>
        <begin position="1"/>
        <end position="17"/>
    </location>
</feature>
<feature type="compositionally biased region" description="Acidic residues" evidence="1">
    <location>
        <begin position="439"/>
        <end position="459"/>
    </location>
</feature>
<name>A0ABR4C6F8_9HELO</name>
<accession>A0ABR4C6F8</accession>
<keyword evidence="3" id="KW-1185">Reference proteome</keyword>
<gene>
    <name evidence="2" type="ORF">VTL71DRAFT_3188</name>
</gene>
<protein>
    <submittedName>
        <fullName evidence="2">Uncharacterized protein</fullName>
    </submittedName>
</protein>
<feature type="compositionally biased region" description="Polar residues" evidence="1">
    <location>
        <begin position="318"/>
        <end position="344"/>
    </location>
</feature>
<organism evidence="2 3">
    <name type="scientific">Oculimacula yallundae</name>
    <dbReference type="NCBI Taxonomy" id="86028"/>
    <lineage>
        <taxon>Eukaryota</taxon>
        <taxon>Fungi</taxon>
        <taxon>Dikarya</taxon>
        <taxon>Ascomycota</taxon>
        <taxon>Pezizomycotina</taxon>
        <taxon>Leotiomycetes</taxon>
        <taxon>Helotiales</taxon>
        <taxon>Ploettnerulaceae</taxon>
        <taxon>Oculimacula</taxon>
    </lineage>
</organism>
<dbReference type="Proteomes" id="UP001595075">
    <property type="component" value="Unassembled WGS sequence"/>
</dbReference>
<dbReference type="EMBL" id="JAZHXI010000012">
    <property type="protein sequence ID" value="KAL2065518.1"/>
    <property type="molecule type" value="Genomic_DNA"/>
</dbReference>
<feature type="region of interest" description="Disordered" evidence="1">
    <location>
        <begin position="408"/>
        <end position="461"/>
    </location>
</feature>
<sequence>MGSGQSHTAFESSNTPVVKTRSGGKSDPVNLLTPSPPRSRTLRRRSRALPVSSARIDPLGWIKKLSPAAKTISQPSPKEHHVIPKQSMQVQPGSKVSARQQAPAKQAARTSPIQNTPIRKQPTPEQPTQKIDSYRPGLRSAGRARSRSPVNSVVLSFQLQHTLLVATQKLLEGTLHYWTDRWVPIILQAMQWETADAGELNKWIGALKLEAQQVKRALVDSNSGIHYNHLLNLIFALHKLRNAAVHRSIEPTHTITSWMKSALQVVYALGDALRQRKMAAMEGALRTRDLSRLEVVVGLRIEDFADAAPEPVELPAAQPTSVTRPSNIAPGLSTNIDAQGQKPKTTTREGRKILPSTEREFGARLENHQSMVNGIRSGSKASFPKRLTRVEVIDLTEEGEDALDIVKKAPNRSDPTTAKEGPVSSKKRSLATFQQDLIEISDDDQDYPNEYDDEEEDELPDKTYHSYIPESHFDEDAMRLGRIPGLGNLL</sequence>
<proteinExistence type="predicted"/>
<feature type="compositionally biased region" description="Low complexity" evidence="1">
    <location>
        <begin position="98"/>
        <end position="109"/>
    </location>
</feature>
<evidence type="ECO:0000313" key="2">
    <source>
        <dbReference type="EMBL" id="KAL2065518.1"/>
    </source>
</evidence>
<evidence type="ECO:0000313" key="3">
    <source>
        <dbReference type="Proteomes" id="UP001595075"/>
    </source>
</evidence>
<comment type="caution">
    <text evidence="2">The sequence shown here is derived from an EMBL/GenBank/DDBJ whole genome shotgun (WGS) entry which is preliminary data.</text>
</comment>
<feature type="compositionally biased region" description="Low complexity" evidence="1">
    <location>
        <begin position="135"/>
        <end position="145"/>
    </location>
</feature>